<reference evidence="2 3" key="2">
    <citation type="submission" date="2018-11" db="EMBL/GenBank/DDBJ databases">
        <authorList>
            <consortium name="Pathogen Informatics"/>
        </authorList>
    </citation>
    <scope>NUCLEOTIDE SEQUENCE [LARGE SCALE GENOMIC DNA]</scope>
</reference>
<evidence type="ECO:0000313" key="4">
    <source>
        <dbReference type="WBParaSite" id="GPUH_0002160501-mRNA-1"/>
    </source>
</evidence>
<feature type="compositionally biased region" description="Polar residues" evidence="1">
    <location>
        <begin position="254"/>
        <end position="273"/>
    </location>
</feature>
<proteinExistence type="predicted"/>
<feature type="region of interest" description="Disordered" evidence="1">
    <location>
        <begin position="397"/>
        <end position="438"/>
    </location>
</feature>
<dbReference type="WBParaSite" id="GPUH_0002160501-mRNA-1">
    <property type="protein sequence ID" value="GPUH_0002160501-mRNA-1"/>
    <property type="gene ID" value="GPUH_0002160501"/>
</dbReference>
<accession>A0A183EKT7</accession>
<dbReference type="Proteomes" id="UP000271098">
    <property type="component" value="Unassembled WGS sequence"/>
</dbReference>
<dbReference type="AlphaFoldDB" id="A0A183EKT7"/>
<feature type="region of interest" description="Disordered" evidence="1">
    <location>
        <begin position="561"/>
        <end position="602"/>
    </location>
</feature>
<feature type="compositionally biased region" description="Polar residues" evidence="1">
    <location>
        <begin position="22"/>
        <end position="34"/>
    </location>
</feature>
<organism evidence="4">
    <name type="scientific">Gongylonema pulchrum</name>
    <dbReference type="NCBI Taxonomy" id="637853"/>
    <lineage>
        <taxon>Eukaryota</taxon>
        <taxon>Metazoa</taxon>
        <taxon>Ecdysozoa</taxon>
        <taxon>Nematoda</taxon>
        <taxon>Chromadorea</taxon>
        <taxon>Rhabditida</taxon>
        <taxon>Spirurina</taxon>
        <taxon>Spiruromorpha</taxon>
        <taxon>Spiruroidea</taxon>
        <taxon>Gongylonematidae</taxon>
        <taxon>Gongylonema</taxon>
    </lineage>
</organism>
<evidence type="ECO:0000313" key="2">
    <source>
        <dbReference type="EMBL" id="VDN38542.1"/>
    </source>
</evidence>
<keyword evidence="3" id="KW-1185">Reference proteome</keyword>
<feature type="region of interest" description="Disordered" evidence="1">
    <location>
        <begin position="20"/>
        <end position="133"/>
    </location>
</feature>
<feature type="compositionally biased region" description="Polar residues" evidence="1">
    <location>
        <begin position="233"/>
        <end position="242"/>
    </location>
</feature>
<evidence type="ECO:0000256" key="1">
    <source>
        <dbReference type="SAM" id="MobiDB-lite"/>
    </source>
</evidence>
<evidence type="ECO:0000313" key="3">
    <source>
        <dbReference type="Proteomes" id="UP000271098"/>
    </source>
</evidence>
<protein>
    <submittedName>
        <fullName evidence="4">SprT-like domain-containing protein</fullName>
    </submittedName>
</protein>
<feature type="compositionally biased region" description="Basic and acidic residues" evidence="1">
    <location>
        <begin position="593"/>
        <end position="602"/>
    </location>
</feature>
<dbReference type="EMBL" id="UYRT01092942">
    <property type="protein sequence ID" value="VDN38542.1"/>
    <property type="molecule type" value="Genomic_DNA"/>
</dbReference>
<feature type="compositionally biased region" description="Polar residues" evidence="1">
    <location>
        <begin position="354"/>
        <end position="364"/>
    </location>
</feature>
<gene>
    <name evidence="2" type="ORF">GPUH_LOCUS21578</name>
</gene>
<feature type="compositionally biased region" description="Basic and acidic residues" evidence="1">
    <location>
        <begin position="40"/>
        <end position="65"/>
    </location>
</feature>
<feature type="compositionally biased region" description="Basic and acidic residues" evidence="1">
    <location>
        <begin position="87"/>
        <end position="116"/>
    </location>
</feature>
<feature type="compositionally biased region" description="Low complexity" evidence="1">
    <location>
        <begin position="197"/>
        <end position="207"/>
    </location>
</feature>
<feature type="region of interest" description="Disordered" evidence="1">
    <location>
        <begin position="147"/>
        <end position="365"/>
    </location>
</feature>
<feature type="compositionally biased region" description="Low complexity" evidence="1">
    <location>
        <begin position="166"/>
        <end position="181"/>
    </location>
</feature>
<sequence length="602" mass="64529">MKRFIQQTGIPYISIKDRQHSISDVSETGKQNNSCEEEEISKKIHEESETVTEKEQECVSRRDEAENADSAVGETDKQNNSCEEEEISKKIHEESETITEKEQECLSRRDEVEKTDSAVGEETSQSSENDYSCRYKEDVSKWLKSVNASGQNSADEDLINSCFGAPLSPSSSSRRTSVSSLDGLLSPRRRINKSAEADANTSDAAATIGEMDLFGAPLSPSPAPESPARDTKSSGSITTSEVSEILVEDRPAVSCSTESVSFEANVRSASDQNSADEDLINSCFGAPLSPSSSSRRTSVSSLDGLLSPRRRINKSAEADANTSDAAAMIAETDLFGAPLSPSPAPESPAHDTKSSGSITTSEVSESLDVDRLAISCSTESVSFEANVQSEIGVSQIPTVSNTSEGPAVTKISKNSADTGKALNPAVLDNSEKSGVPGTVKDLAFSETSRDLSDSDTSKESVTPFASEDYSASTKLKNFAVLDVRKGKFSDTPKISTAAEVPEDFAAPDLSKSCSTTLDVSLKAKSSDSSVQHVIATPVSTVSLTHSLSIVIPRPRLRRISRRLDSQNDSESDSVWPTRSESRIPAQAEQVTEMLKKDAKQIQ</sequence>
<name>A0A183EKT7_9BILA</name>
<feature type="compositionally biased region" description="Low complexity" evidence="1">
    <location>
        <begin position="287"/>
        <end position="302"/>
    </location>
</feature>
<feature type="compositionally biased region" description="Low complexity" evidence="1">
    <location>
        <begin position="318"/>
        <end position="330"/>
    </location>
</feature>
<feature type="compositionally biased region" description="Polar residues" evidence="1">
    <location>
        <begin position="566"/>
        <end position="578"/>
    </location>
</feature>
<reference evidence="4" key="1">
    <citation type="submission" date="2016-06" db="UniProtKB">
        <authorList>
            <consortium name="WormBaseParasite"/>
        </authorList>
    </citation>
    <scope>IDENTIFICATION</scope>
</reference>